<evidence type="ECO:0000256" key="5">
    <source>
        <dbReference type="ARBA" id="ARBA00023315"/>
    </source>
</evidence>
<evidence type="ECO:0000313" key="9">
    <source>
        <dbReference type="Proteomes" id="UP000031971"/>
    </source>
</evidence>
<dbReference type="InterPro" id="IPR003447">
    <property type="entry name" value="FEMABX"/>
</dbReference>
<dbReference type="Gene3D" id="3.40.630.30">
    <property type="match status" value="1"/>
</dbReference>
<dbReference type="OrthoDB" id="9785911at2"/>
<accession>A0A0C2YSR9</accession>
<organism evidence="8 9">
    <name type="scientific">Paramagnetospirillum magnetotacticum MS-1</name>
    <dbReference type="NCBI Taxonomy" id="272627"/>
    <lineage>
        <taxon>Bacteria</taxon>
        <taxon>Pseudomonadati</taxon>
        <taxon>Pseudomonadota</taxon>
        <taxon>Alphaproteobacteria</taxon>
        <taxon>Rhodospirillales</taxon>
        <taxon>Magnetospirillaceae</taxon>
        <taxon>Paramagnetospirillum</taxon>
    </lineage>
</organism>
<keyword evidence="5" id="KW-0012">Acyltransferase</keyword>
<comment type="similarity">
    <text evidence="1">Belongs to the FemABX family.</text>
</comment>
<evidence type="ECO:0000259" key="7">
    <source>
        <dbReference type="Pfam" id="PF13480"/>
    </source>
</evidence>
<evidence type="ECO:0000256" key="2">
    <source>
        <dbReference type="ARBA" id="ARBA00022679"/>
    </source>
</evidence>
<dbReference type="STRING" id="272627.CCC_00826"/>
<dbReference type="RefSeq" id="WP_009871279.1">
    <property type="nucleotide sequence ID" value="NZ_JXSL01000030.1"/>
</dbReference>
<comment type="caution">
    <text evidence="8">The sequence shown here is derived from an EMBL/GenBank/DDBJ whole genome shotgun (WGS) entry which is preliminary data.</text>
</comment>
<dbReference type="PANTHER" id="PTHR36174">
    <property type="entry name" value="LIPID II:GLYCINE GLYCYLTRANSFERASE"/>
    <property type="match status" value="1"/>
</dbReference>
<protein>
    <recommendedName>
        <fullName evidence="7">BioF2-like acetyltransferase domain-containing protein</fullName>
    </recommendedName>
</protein>
<reference evidence="8 9" key="1">
    <citation type="submission" date="2015-01" db="EMBL/GenBank/DDBJ databases">
        <title>Genome Sequence of Magnetospirillum magnetotacticum Strain MS-1.</title>
        <authorList>
            <person name="Marinov G.K."/>
            <person name="Smalley M.D."/>
            <person name="DeSalvo G."/>
        </authorList>
    </citation>
    <scope>NUCLEOTIDE SEQUENCE [LARGE SCALE GENOMIC DNA]</scope>
    <source>
        <strain evidence="8 9">MS-1</strain>
    </source>
</reference>
<evidence type="ECO:0000256" key="3">
    <source>
        <dbReference type="ARBA" id="ARBA00022960"/>
    </source>
</evidence>
<gene>
    <name evidence="8" type="ORF">CCC_00826</name>
</gene>
<evidence type="ECO:0000256" key="6">
    <source>
        <dbReference type="ARBA" id="ARBA00023316"/>
    </source>
</evidence>
<dbReference type="InterPro" id="IPR016181">
    <property type="entry name" value="Acyl_CoA_acyltransferase"/>
</dbReference>
<dbReference type="GO" id="GO:0009252">
    <property type="term" value="P:peptidoglycan biosynthetic process"/>
    <property type="evidence" value="ECO:0007669"/>
    <property type="project" value="UniProtKB-KW"/>
</dbReference>
<sequence length="352" mass="39516">MTSTAVTDTAAWTVLLKRLDAFGLDDIYFRPAYAALYARPGDSIEAFTFEHDDQIFLLPWVVRAIETDTPGGPAFDFETPYGYGGPLSTSDDPAFITAAWEALTEHCRQRGIICGFLRFHPLLDNHRWADPSLVGVVDDRQTVVLSLGQSPESVTTAYARETRNKVRKAEKTGVNVAVRTDCNGLERFAHLYAEHMAELGAHEDYLFGEDYFNAIQTLGDGNWRVYLAQYDGMDIGGALVLLSRRFAHYHLSSSLRAHAALAPNNLLRHAVTMDLLNSGRERLHYGGGLSGDPADSLLRFKAGYSPERACFRFGTFIADGARHEAIRAEWSLRFPHLVERFGRRLLCYRYRT</sequence>
<dbReference type="AlphaFoldDB" id="A0A0C2YSR9"/>
<dbReference type="PROSITE" id="PS51191">
    <property type="entry name" value="FEMABX"/>
    <property type="match status" value="1"/>
</dbReference>
<dbReference type="Pfam" id="PF13480">
    <property type="entry name" value="Acetyltransf_6"/>
    <property type="match status" value="1"/>
</dbReference>
<keyword evidence="4" id="KW-0573">Peptidoglycan synthesis</keyword>
<keyword evidence="3" id="KW-0133">Cell shape</keyword>
<keyword evidence="2" id="KW-0808">Transferase</keyword>
<dbReference type="InterPro" id="IPR038740">
    <property type="entry name" value="BioF2-like_GNAT_dom"/>
</dbReference>
<dbReference type="PANTHER" id="PTHR36174:SF1">
    <property type="entry name" value="LIPID II:GLYCINE GLYCYLTRANSFERASE"/>
    <property type="match status" value="1"/>
</dbReference>
<evidence type="ECO:0000313" key="8">
    <source>
        <dbReference type="EMBL" id="KIL97765.1"/>
    </source>
</evidence>
<evidence type="ECO:0000256" key="1">
    <source>
        <dbReference type="ARBA" id="ARBA00009943"/>
    </source>
</evidence>
<evidence type="ECO:0000256" key="4">
    <source>
        <dbReference type="ARBA" id="ARBA00022984"/>
    </source>
</evidence>
<dbReference type="EMBL" id="JXSL01000030">
    <property type="protein sequence ID" value="KIL97765.1"/>
    <property type="molecule type" value="Genomic_DNA"/>
</dbReference>
<keyword evidence="9" id="KW-1185">Reference proteome</keyword>
<dbReference type="InterPro" id="IPR050644">
    <property type="entry name" value="PG_Glycine_Bridge_Synth"/>
</dbReference>
<keyword evidence="6" id="KW-0961">Cell wall biogenesis/degradation</keyword>
<dbReference type="GO" id="GO:0071555">
    <property type="term" value="P:cell wall organization"/>
    <property type="evidence" value="ECO:0007669"/>
    <property type="project" value="UniProtKB-KW"/>
</dbReference>
<dbReference type="GO" id="GO:0016755">
    <property type="term" value="F:aminoacyltransferase activity"/>
    <property type="evidence" value="ECO:0007669"/>
    <property type="project" value="InterPro"/>
</dbReference>
<dbReference type="GO" id="GO:0008360">
    <property type="term" value="P:regulation of cell shape"/>
    <property type="evidence" value="ECO:0007669"/>
    <property type="project" value="UniProtKB-KW"/>
</dbReference>
<name>A0A0C2YSR9_PARME</name>
<feature type="domain" description="BioF2-like acetyltransferase" evidence="7">
    <location>
        <begin position="160"/>
        <end position="288"/>
    </location>
</feature>
<dbReference type="Proteomes" id="UP000031971">
    <property type="component" value="Unassembled WGS sequence"/>
</dbReference>
<proteinExistence type="inferred from homology"/>
<dbReference type="SUPFAM" id="SSF55729">
    <property type="entry name" value="Acyl-CoA N-acyltransferases (Nat)"/>
    <property type="match status" value="1"/>
</dbReference>